<evidence type="ECO:0000256" key="3">
    <source>
        <dbReference type="SAM" id="Phobius"/>
    </source>
</evidence>
<keyword evidence="4" id="KW-0732">Signal</keyword>
<feature type="domain" description="ZP" evidence="6">
    <location>
        <begin position="1131"/>
        <end position="1376"/>
    </location>
</feature>
<dbReference type="InterPro" id="IPR051173">
    <property type="entry name" value="Ca_channel_alpha-2/delta"/>
</dbReference>
<evidence type="ECO:0000256" key="2">
    <source>
        <dbReference type="ARBA" id="ARBA00023157"/>
    </source>
</evidence>
<dbReference type="CDD" id="cd18773">
    <property type="entry name" value="PDC1_HK_sensor"/>
    <property type="match status" value="1"/>
</dbReference>
<keyword evidence="2" id="KW-1015">Disulfide bond</keyword>
<dbReference type="SMART" id="SM00241">
    <property type="entry name" value="ZP"/>
    <property type="match status" value="1"/>
</dbReference>
<evidence type="ECO:0000256" key="4">
    <source>
        <dbReference type="SAM" id="SignalP"/>
    </source>
</evidence>
<dbReference type="FunFam" id="3.30.450.20:FF:000531">
    <property type="entry name" value="Uncharacterized protein"/>
    <property type="match status" value="1"/>
</dbReference>
<dbReference type="SUPFAM" id="SSF53300">
    <property type="entry name" value="vWA-like"/>
    <property type="match status" value="1"/>
</dbReference>
<dbReference type="PANTHER" id="PTHR10166:SF66">
    <property type="entry name" value="VWFA AND CACHE DOMAIN-CONTAINING PROTEIN CG16868"/>
    <property type="match status" value="1"/>
</dbReference>
<dbReference type="Pfam" id="PF13519">
    <property type="entry name" value="VWA_2"/>
    <property type="match status" value="1"/>
</dbReference>
<dbReference type="Gene3D" id="3.30.450.20">
    <property type="entry name" value="PAS domain"/>
    <property type="match status" value="2"/>
</dbReference>
<dbReference type="InterPro" id="IPR042235">
    <property type="entry name" value="ZP-C_dom"/>
</dbReference>
<keyword evidence="8" id="KW-1185">Reference proteome</keyword>
<dbReference type="EMBL" id="OV696690">
    <property type="protein sequence ID" value="CAH1264811.1"/>
    <property type="molecule type" value="Genomic_DNA"/>
</dbReference>
<dbReference type="Proteomes" id="UP000838412">
    <property type="component" value="Chromosome 5"/>
</dbReference>
<feature type="signal peptide" evidence="4">
    <location>
        <begin position="1"/>
        <end position="40"/>
    </location>
</feature>
<dbReference type="PROSITE" id="PS51034">
    <property type="entry name" value="ZP_2"/>
    <property type="match status" value="1"/>
</dbReference>
<evidence type="ECO:0000256" key="1">
    <source>
        <dbReference type="ARBA" id="ARBA00007060"/>
    </source>
</evidence>
<dbReference type="Gene3D" id="2.60.40.4100">
    <property type="entry name" value="Zona pellucida, ZP-C domain"/>
    <property type="match status" value="1"/>
</dbReference>
<reference evidence="7" key="1">
    <citation type="submission" date="2022-01" db="EMBL/GenBank/DDBJ databases">
        <authorList>
            <person name="Braso-Vives M."/>
        </authorList>
    </citation>
    <scope>NUCLEOTIDE SEQUENCE</scope>
</reference>
<accession>A0A8K0EW43</accession>
<comment type="similarity">
    <text evidence="1">Belongs to the calcium channel subunit alpha-2/delta family.</text>
</comment>
<evidence type="ECO:0000313" key="7">
    <source>
        <dbReference type="EMBL" id="CAH1264811.1"/>
    </source>
</evidence>
<dbReference type="PANTHER" id="PTHR10166">
    <property type="entry name" value="VOLTAGE-DEPENDENT CALCIUM CHANNEL SUBUNIT ALPHA-2/DELTA-RELATED"/>
    <property type="match status" value="1"/>
</dbReference>
<dbReference type="FunFam" id="3.30.450.20:FF:000024">
    <property type="entry name" value="VWFA and cache domain-containing protein 1"/>
    <property type="match status" value="1"/>
</dbReference>
<dbReference type="OrthoDB" id="10048172at2759"/>
<dbReference type="Pfam" id="PF00100">
    <property type="entry name" value="Zona_pellucida"/>
    <property type="match status" value="1"/>
</dbReference>
<dbReference type="Gene3D" id="3.40.50.410">
    <property type="entry name" value="von Willebrand factor, type A domain"/>
    <property type="match status" value="1"/>
</dbReference>
<keyword evidence="3" id="KW-1133">Transmembrane helix</keyword>
<dbReference type="InterPro" id="IPR055355">
    <property type="entry name" value="ZP-C"/>
</dbReference>
<dbReference type="PROSITE" id="PS50234">
    <property type="entry name" value="VWFA"/>
    <property type="match status" value="1"/>
</dbReference>
<dbReference type="Gene3D" id="2.60.40.3210">
    <property type="entry name" value="Zona pellucida, ZP-N domain"/>
    <property type="match status" value="1"/>
</dbReference>
<dbReference type="SMART" id="SM00327">
    <property type="entry name" value="VWA"/>
    <property type="match status" value="1"/>
</dbReference>
<dbReference type="InterPro" id="IPR002035">
    <property type="entry name" value="VWF_A"/>
</dbReference>
<dbReference type="GO" id="GO:0005245">
    <property type="term" value="F:voltage-gated calcium channel activity"/>
    <property type="evidence" value="ECO:0007669"/>
    <property type="project" value="TreeGrafter"/>
</dbReference>
<evidence type="ECO:0000259" key="5">
    <source>
        <dbReference type="PROSITE" id="PS50234"/>
    </source>
</evidence>
<dbReference type="FunFam" id="3.40.50.410:FF:000149">
    <property type="entry name" value="Predicted protein"/>
    <property type="match status" value="1"/>
</dbReference>
<proteinExistence type="inferred from homology"/>
<gene>
    <name evidence="7" type="primary">CACHD1</name>
    <name evidence="7" type="ORF">BLAG_LOCUS19034</name>
</gene>
<sequence>MGRYFFNIFSPTQRSGAVPFTMHSVALLVLLAVLPSLCLADLSTAPITTDWIPKVSRKMVKFAESQTGALQMVKAYDEKLNFTEIQIDGETQLHLLTQAAGDRLKMCRDILHRNKAEIEASHAQGPTGGAPASDCCDNLGQLEYDPRFLQQIVNDSCATFTAGNGENTIQPPVYDTMKSNIHDMSGVTWQYYGAKQGEYHQFPKNDRSCEGNDHRFRNWYVSAASPKKKNVVIVMDVSGSMEEPLGAPEEQNRLNLAKQAALTVLDTLTPRDWGGVVSFSARAEAPVGCLGDSLGEANPTNIGIMRDFIKQRVPETITVYAEGFRKAFDMFHEAKNKKPEQFEDSYNILIFLTDGQPTDTYFSLDDITKGQDLMERSVHIFTYGLGANLQYASSGWANDPNNPWVRLPALDFLATIADQNNQQIPGAVEWTNRYCTQGNFGSCFSANRDPQGVGPVGRTEYIDDSEGDKLKTIMGSYYDFFPFSSDPEPTFSVPTNDEHLGLVINAALPTIDTSDTFFGVTAVDISMDVVFHEIANFNIGKYSYAFLVDREDGRVLIHRNLPKPTEWRSEPTFLGLEAMEGALRSREVTKILNGDTGDYYTMVKVPIAHGNAQFDGPVTIEKAATFYYKPIPDTKYSVVLCLFEDDETITIPTPMKHQNDMDNLYHRLDLLYMNNATGDTEFCSLYGEYATPDESTIKFPPEAFADPINYLNTLETFADVVDIELFINDFAGFVANPGLLDYVQTDVVLSAEIERYWRENGQESVWRYFGTENGVFRIFPGVITDKRYNPTRQTWYARALSRPEDYTFSRPVPSPFGGGNMVTISRVISHTKTEEVLGVIAADITETYYYSMLYTEIPECLSDQYDCFLLDDSGYFIESLDNTTIYYLSTFNNNTRNMEHDHLAHRFPWLAKYLTVRGEYLRSEWCNNYATQNAQLFYDTSGFTGLEVTTGPPCYQFALYPINATNTFILTLQNRQTYHCDDRPITVGGNQNCSCNDICQTCSTDDLQVCQCPCICDWNYESCTNEILRLLSDIPCPTPQNDMDIKGEGPPYSPGPEMQGCEERCSAKSDNITCEALSHCDWCEDSDFPACRETCLKTTLAPVPAKTTTSKATAGVNTPHPLIPESETAPTCTNEYMELALPDDRLTHVVTSGLHWDPDPSCKATFNGTHYILRTGLYQCGTKVTFDTKYVIFYNSVNLLFTHDGVITRDPDVVIHSICKYERDEAVMSEFLPIPGGLEFVDEGFGQLSIRLDLFPTHSYLAPYSTPDYPVHYHLRDRMYLQLQVQGHARQLSVIALHCEATSGRNTSLQYPLIQDGCASDDTLQLYTNSDPATQRFSLEAFRFVQEVTTIHIRCEVEVCDAADTGSRCAQGCMRGINRQQKRALKEHDDMKSRFVISRGPIIFDADSQADGTAKRTALLIGGSVVVITLAAVLLAIKVRRSKRVHPGYQQLINLDVE</sequence>
<dbReference type="InterPro" id="IPR036465">
    <property type="entry name" value="vWFA_dom_sf"/>
</dbReference>
<dbReference type="InterPro" id="IPR001507">
    <property type="entry name" value="ZP_dom"/>
</dbReference>
<evidence type="ECO:0000313" key="8">
    <source>
        <dbReference type="Proteomes" id="UP000838412"/>
    </source>
</evidence>
<organism evidence="7 8">
    <name type="scientific">Branchiostoma lanceolatum</name>
    <name type="common">Common lancelet</name>
    <name type="synonym">Amphioxus lanceolatum</name>
    <dbReference type="NCBI Taxonomy" id="7740"/>
    <lineage>
        <taxon>Eukaryota</taxon>
        <taxon>Metazoa</taxon>
        <taxon>Chordata</taxon>
        <taxon>Cephalochordata</taxon>
        <taxon>Leptocardii</taxon>
        <taxon>Amphioxiformes</taxon>
        <taxon>Branchiostomatidae</taxon>
        <taxon>Branchiostoma</taxon>
    </lineage>
</organism>
<keyword evidence="3" id="KW-0472">Membrane</keyword>
<keyword evidence="3" id="KW-0812">Transmembrane</keyword>
<protein>
    <submittedName>
        <fullName evidence="7">CACHD1 protein</fullName>
    </submittedName>
</protein>
<feature type="chain" id="PRO_5035482921" evidence="4">
    <location>
        <begin position="41"/>
        <end position="1458"/>
    </location>
</feature>
<name>A0A8K0EW43_BRALA</name>
<feature type="domain" description="VWFA" evidence="5">
    <location>
        <begin position="230"/>
        <end position="421"/>
    </location>
</feature>
<feature type="transmembrane region" description="Helical" evidence="3">
    <location>
        <begin position="1418"/>
        <end position="1437"/>
    </location>
</feature>
<evidence type="ECO:0000259" key="6">
    <source>
        <dbReference type="PROSITE" id="PS51034"/>
    </source>
</evidence>
<dbReference type="GO" id="GO:0005891">
    <property type="term" value="C:voltage-gated calcium channel complex"/>
    <property type="evidence" value="ECO:0007669"/>
    <property type="project" value="TreeGrafter"/>
</dbReference>